<dbReference type="AlphaFoldDB" id="A0A6I1MRH4"/>
<dbReference type="Proteomes" id="UP000430345">
    <property type="component" value="Unassembled WGS sequence"/>
</dbReference>
<dbReference type="EMBL" id="WHJC01000026">
    <property type="protein sequence ID" value="MPQ42889.1"/>
    <property type="molecule type" value="Genomic_DNA"/>
</dbReference>
<name>A0A6I1MRH4_9CLOT</name>
<evidence type="ECO:0000313" key="2">
    <source>
        <dbReference type="Proteomes" id="UP000430345"/>
    </source>
</evidence>
<reference evidence="1 2" key="1">
    <citation type="submission" date="2019-10" db="EMBL/GenBank/DDBJ databases">
        <title>The Genome Sequence of Clostridium tarantellae Isolated from Fish Brain.</title>
        <authorList>
            <person name="Bano L."/>
            <person name="Kiel M."/>
            <person name="Sales G."/>
            <person name="Doxey A.C."/>
            <person name="Mansfield M.J."/>
            <person name="Schiavone M."/>
            <person name="Rossetto O."/>
            <person name="Pirazzini M."/>
            <person name="Dobrindt U."/>
            <person name="Montecucco C."/>
        </authorList>
    </citation>
    <scope>NUCLEOTIDE SEQUENCE [LARGE SCALE GENOMIC DNA]</scope>
    <source>
        <strain evidence="1 2">DSM 3997</strain>
    </source>
</reference>
<keyword evidence="2" id="KW-1185">Reference proteome</keyword>
<sequence length="60" mass="6766">MGNQEELLNMAENCDEYLSLNKGIISSVSPYRSCHTCYNSKNGVCDKEIGIKAVYIQDKF</sequence>
<protein>
    <submittedName>
        <fullName evidence="1">Uncharacterized protein</fullName>
    </submittedName>
</protein>
<dbReference type="RefSeq" id="WP_152887919.1">
    <property type="nucleotide sequence ID" value="NZ_WHJC01000026.1"/>
</dbReference>
<organism evidence="1 2">
    <name type="scientific">Clostridium tarantellae</name>
    <dbReference type="NCBI Taxonomy" id="39493"/>
    <lineage>
        <taxon>Bacteria</taxon>
        <taxon>Bacillati</taxon>
        <taxon>Bacillota</taxon>
        <taxon>Clostridia</taxon>
        <taxon>Eubacteriales</taxon>
        <taxon>Clostridiaceae</taxon>
        <taxon>Clostridium</taxon>
    </lineage>
</organism>
<comment type="caution">
    <text evidence="1">The sequence shown here is derived from an EMBL/GenBank/DDBJ whole genome shotgun (WGS) entry which is preliminary data.</text>
</comment>
<proteinExistence type="predicted"/>
<accession>A0A6I1MRH4</accession>
<evidence type="ECO:0000313" key="1">
    <source>
        <dbReference type="EMBL" id="MPQ42889.1"/>
    </source>
</evidence>
<gene>
    <name evidence="1" type="ORF">GBZ86_03855</name>
</gene>